<name>A0AAW7YL47_9STAP</name>
<sequence length="93" mass="10648">MINPKDVSDESQSNDDQSTTKDVNSEINAAQTEDEYYNALRKKYHGGLSSAELQTKTAIEKGYYDGNNADQVYQKIQNEEQKIQNGEYDQYKN</sequence>
<protein>
    <submittedName>
        <fullName evidence="2">Uncharacterized protein</fullName>
    </submittedName>
</protein>
<reference evidence="2" key="1">
    <citation type="submission" date="2023-07" db="EMBL/GenBank/DDBJ databases">
        <title>Genome content predicts the carbon catabolic preferences of heterotrophic bacteria.</title>
        <authorList>
            <person name="Gralka M."/>
        </authorList>
    </citation>
    <scope>NUCLEOTIDE SEQUENCE</scope>
    <source>
        <strain evidence="2">E2R20</strain>
    </source>
</reference>
<gene>
    <name evidence="2" type="ORF">Q4528_02040</name>
</gene>
<accession>A0AAW7YL47</accession>
<keyword evidence="3" id="KW-1185">Reference proteome</keyword>
<dbReference type="AlphaFoldDB" id="A0AAW7YL47"/>
<feature type="compositionally biased region" description="Polar residues" evidence="1">
    <location>
        <begin position="10"/>
        <end position="30"/>
    </location>
</feature>
<proteinExistence type="predicted"/>
<evidence type="ECO:0000313" key="2">
    <source>
        <dbReference type="EMBL" id="MDO6572929.1"/>
    </source>
</evidence>
<dbReference type="EMBL" id="JAUOQO010000002">
    <property type="protein sequence ID" value="MDO6572929.1"/>
    <property type="molecule type" value="Genomic_DNA"/>
</dbReference>
<evidence type="ECO:0000256" key="1">
    <source>
        <dbReference type="SAM" id="MobiDB-lite"/>
    </source>
</evidence>
<comment type="caution">
    <text evidence="2">The sequence shown here is derived from an EMBL/GenBank/DDBJ whole genome shotgun (WGS) entry which is preliminary data.</text>
</comment>
<evidence type="ECO:0000313" key="3">
    <source>
        <dbReference type="Proteomes" id="UP001170310"/>
    </source>
</evidence>
<dbReference type="Proteomes" id="UP001170310">
    <property type="component" value="Unassembled WGS sequence"/>
</dbReference>
<feature type="region of interest" description="Disordered" evidence="1">
    <location>
        <begin position="1"/>
        <end position="30"/>
    </location>
</feature>
<dbReference type="RefSeq" id="WP_052728878.1">
    <property type="nucleotide sequence ID" value="NZ_JAUOQO010000002.1"/>
</dbReference>
<organism evidence="2 3">
    <name type="scientific">Staphylococcus pasteuri_A</name>
    <dbReference type="NCBI Taxonomy" id="3062664"/>
    <lineage>
        <taxon>Bacteria</taxon>
        <taxon>Bacillati</taxon>
        <taxon>Bacillota</taxon>
        <taxon>Bacilli</taxon>
        <taxon>Bacillales</taxon>
        <taxon>Staphylococcaceae</taxon>
        <taxon>Staphylococcus</taxon>
    </lineage>
</organism>